<evidence type="ECO:0000313" key="1">
    <source>
        <dbReference type="EMBL" id="WVZ18281.1"/>
    </source>
</evidence>
<protein>
    <submittedName>
        <fullName evidence="1">Uncharacterized protein</fullName>
    </submittedName>
</protein>
<name>A0AAQ3NXF7_VIGMU</name>
<proteinExistence type="predicted"/>
<organism evidence="1 2">
    <name type="scientific">Vigna mungo</name>
    <name type="common">Black gram</name>
    <name type="synonym">Phaseolus mungo</name>
    <dbReference type="NCBI Taxonomy" id="3915"/>
    <lineage>
        <taxon>Eukaryota</taxon>
        <taxon>Viridiplantae</taxon>
        <taxon>Streptophyta</taxon>
        <taxon>Embryophyta</taxon>
        <taxon>Tracheophyta</taxon>
        <taxon>Spermatophyta</taxon>
        <taxon>Magnoliopsida</taxon>
        <taxon>eudicotyledons</taxon>
        <taxon>Gunneridae</taxon>
        <taxon>Pentapetalae</taxon>
        <taxon>rosids</taxon>
        <taxon>fabids</taxon>
        <taxon>Fabales</taxon>
        <taxon>Fabaceae</taxon>
        <taxon>Papilionoideae</taxon>
        <taxon>50 kb inversion clade</taxon>
        <taxon>NPAAA clade</taxon>
        <taxon>indigoferoid/millettioid clade</taxon>
        <taxon>Phaseoleae</taxon>
        <taxon>Vigna</taxon>
    </lineage>
</organism>
<sequence>MFRKVSNEVLKKLDNPHLIRSLYMVEFHPRSKFLRRYKVYPKFVIGSPVILHSRWMFILKCKGDFYWIVCLCQQSKCLVQHVTGYIKISLRSDMSNILIRCPSKNDNDTW</sequence>
<dbReference type="AlphaFoldDB" id="A0AAQ3NXF7"/>
<dbReference type="EMBL" id="CP144699">
    <property type="protein sequence ID" value="WVZ18281.1"/>
    <property type="molecule type" value="Genomic_DNA"/>
</dbReference>
<keyword evidence="2" id="KW-1185">Reference proteome</keyword>
<gene>
    <name evidence="1" type="ORF">V8G54_005603</name>
</gene>
<accession>A0AAQ3NXF7</accession>
<evidence type="ECO:0000313" key="2">
    <source>
        <dbReference type="Proteomes" id="UP001374535"/>
    </source>
</evidence>
<reference evidence="1 2" key="1">
    <citation type="journal article" date="2023" name="Life. Sci Alliance">
        <title>Evolutionary insights into 3D genome organization and epigenetic landscape of Vigna mungo.</title>
        <authorList>
            <person name="Junaid A."/>
            <person name="Singh B."/>
            <person name="Bhatia S."/>
        </authorList>
    </citation>
    <scope>NUCLEOTIDE SEQUENCE [LARGE SCALE GENOMIC DNA]</scope>
    <source>
        <strain evidence="1">Urdbean</strain>
    </source>
</reference>
<dbReference type="Proteomes" id="UP001374535">
    <property type="component" value="Chromosome 2"/>
</dbReference>